<dbReference type="Pfam" id="PF20772">
    <property type="entry name" value="TACO1_YebC_N"/>
    <property type="match status" value="1"/>
</dbReference>
<evidence type="ECO:0000256" key="4">
    <source>
        <dbReference type="ARBA" id="ARBA00023125"/>
    </source>
</evidence>
<feature type="domain" description="TACO1/YebC-like N-terminal" evidence="8">
    <location>
        <begin position="4"/>
        <end position="74"/>
    </location>
</feature>
<dbReference type="HAMAP" id="MF_00693">
    <property type="entry name" value="Transcrip_reg_TACO1"/>
    <property type="match status" value="1"/>
</dbReference>
<sequence>MGRAFEYRRASKEARWDKMSKVFPKLARSITMAVKDGGADPALNPKLRAAIATAKTENMPKDNIKKAIERAEGKDAANFQEVNYEGKGPHGVLIWVECATDNNTRTFSNVRTIFNKNDGQLLESGALGFMFNRKAVFQFPKGDHDLEEIELELIDAGLEELEVHEDTVYVYGEFEAFGSLSKKLDDLGIETTKANLQRIPSSPMEFSEEQIEEVEALIDKLDDDEDVQAVYTNIA</sequence>
<accession>A0A934RKN4</accession>
<dbReference type="Pfam" id="PF01709">
    <property type="entry name" value="Transcrip_reg"/>
    <property type="match status" value="1"/>
</dbReference>
<gene>
    <name evidence="9" type="ORF">JIN78_03795</name>
</gene>
<evidence type="ECO:0000256" key="5">
    <source>
        <dbReference type="ARBA" id="ARBA00023163"/>
    </source>
</evidence>
<feature type="domain" description="TACO1/YebC-like second and third" evidence="7">
    <location>
        <begin position="79"/>
        <end position="234"/>
    </location>
</feature>
<dbReference type="GO" id="GO:0005829">
    <property type="term" value="C:cytosol"/>
    <property type="evidence" value="ECO:0007669"/>
    <property type="project" value="TreeGrafter"/>
</dbReference>
<dbReference type="Proteomes" id="UP000604083">
    <property type="component" value="Unassembled WGS sequence"/>
</dbReference>
<dbReference type="GO" id="GO:0003677">
    <property type="term" value="F:DNA binding"/>
    <property type="evidence" value="ECO:0007669"/>
    <property type="project" value="UniProtKB-UniRule"/>
</dbReference>
<evidence type="ECO:0000259" key="7">
    <source>
        <dbReference type="Pfam" id="PF01709"/>
    </source>
</evidence>
<dbReference type="AlphaFoldDB" id="A0A934RKN4"/>
<evidence type="ECO:0000313" key="9">
    <source>
        <dbReference type="EMBL" id="MBK1833174.1"/>
    </source>
</evidence>
<protein>
    <recommendedName>
        <fullName evidence="6">Probable transcriptional regulatory protein JIN78_03795</fullName>
    </recommendedName>
</protein>
<evidence type="ECO:0000256" key="3">
    <source>
        <dbReference type="ARBA" id="ARBA00023015"/>
    </source>
</evidence>
<dbReference type="RefSeq" id="WP_200390607.1">
    <property type="nucleotide sequence ID" value="NZ_JAENIO010000006.1"/>
</dbReference>
<name>A0A934RKN4_9BACT</name>
<evidence type="ECO:0000256" key="6">
    <source>
        <dbReference type="HAMAP-Rule" id="MF_00693"/>
    </source>
</evidence>
<dbReference type="NCBIfam" id="NF009044">
    <property type="entry name" value="PRK12378.1"/>
    <property type="match status" value="1"/>
</dbReference>
<dbReference type="InterPro" id="IPR049083">
    <property type="entry name" value="TACO1_YebC_N"/>
</dbReference>
<dbReference type="InterPro" id="IPR026564">
    <property type="entry name" value="Transcrip_reg_TACO1-like_dom3"/>
</dbReference>
<dbReference type="InterPro" id="IPR048300">
    <property type="entry name" value="TACO1_YebC-like_2nd/3rd_dom"/>
</dbReference>
<evidence type="ECO:0000256" key="2">
    <source>
        <dbReference type="ARBA" id="ARBA00022490"/>
    </source>
</evidence>
<dbReference type="Gene3D" id="1.10.10.200">
    <property type="match status" value="1"/>
</dbReference>
<keyword evidence="3 6" id="KW-0805">Transcription regulation</keyword>
<dbReference type="PANTHER" id="PTHR12532:SF6">
    <property type="entry name" value="TRANSCRIPTIONAL REGULATORY PROTEIN YEBC-RELATED"/>
    <property type="match status" value="1"/>
</dbReference>
<evidence type="ECO:0000256" key="1">
    <source>
        <dbReference type="ARBA" id="ARBA00008724"/>
    </source>
</evidence>
<comment type="caution">
    <text evidence="9">The sequence shown here is derived from an EMBL/GenBank/DDBJ whole genome shotgun (WGS) entry which is preliminary data.</text>
</comment>
<comment type="similarity">
    <text evidence="1 6">Belongs to the TACO1 family.</text>
</comment>
<dbReference type="PANTHER" id="PTHR12532">
    <property type="entry name" value="TRANSLATIONAL ACTIVATOR OF CYTOCHROME C OXIDASE 1"/>
    <property type="match status" value="1"/>
</dbReference>
<dbReference type="InterPro" id="IPR017856">
    <property type="entry name" value="Integrase-like_N"/>
</dbReference>
<dbReference type="GO" id="GO:0006355">
    <property type="term" value="P:regulation of DNA-templated transcription"/>
    <property type="evidence" value="ECO:0007669"/>
    <property type="project" value="UniProtKB-UniRule"/>
</dbReference>
<evidence type="ECO:0000313" key="10">
    <source>
        <dbReference type="Proteomes" id="UP000604083"/>
    </source>
</evidence>
<comment type="subcellular location">
    <subcellularLocation>
        <location evidence="6">Cytoplasm</location>
    </subcellularLocation>
</comment>
<keyword evidence="5 6" id="KW-0804">Transcription</keyword>
<reference evidence="9" key="1">
    <citation type="submission" date="2021-01" db="EMBL/GenBank/DDBJ databases">
        <title>Modified the classification status of verrucomicrobia.</title>
        <authorList>
            <person name="Feng X."/>
        </authorList>
    </citation>
    <scope>NUCLEOTIDE SEQUENCE</scope>
    <source>
        <strain evidence="9">KCTC 12986</strain>
    </source>
</reference>
<keyword evidence="10" id="KW-1185">Reference proteome</keyword>
<dbReference type="InterPro" id="IPR002876">
    <property type="entry name" value="Transcrip_reg_TACO1-like"/>
</dbReference>
<keyword evidence="2 6" id="KW-0963">Cytoplasm</keyword>
<dbReference type="EMBL" id="JAENIO010000006">
    <property type="protein sequence ID" value="MBK1833174.1"/>
    <property type="molecule type" value="Genomic_DNA"/>
</dbReference>
<dbReference type="InterPro" id="IPR029072">
    <property type="entry name" value="YebC-like"/>
</dbReference>
<organism evidence="9 10">
    <name type="scientific">Roseibacillus ishigakijimensis</name>
    <dbReference type="NCBI Taxonomy" id="454146"/>
    <lineage>
        <taxon>Bacteria</taxon>
        <taxon>Pseudomonadati</taxon>
        <taxon>Verrucomicrobiota</taxon>
        <taxon>Verrucomicrobiia</taxon>
        <taxon>Verrucomicrobiales</taxon>
        <taxon>Verrucomicrobiaceae</taxon>
        <taxon>Roseibacillus</taxon>
    </lineage>
</organism>
<keyword evidence="4 6" id="KW-0238">DNA-binding</keyword>
<dbReference type="SUPFAM" id="SSF75625">
    <property type="entry name" value="YebC-like"/>
    <property type="match status" value="1"/>
</dbReference>
<proteinExistence type="inferred from homology"/>
<dbReference type="FunFam" id="1.10.10.200:FF:000004">
    <property type="entry name" value="Probable transcriptional regulatory protein BSBG_02618"/>
    <property type="match status" value="1"/>
</dbReference>
<dbReference type="Gene3D" id="3.30.70.980">
    <property type="match status" value="2"/>
</dbReference>
<evidence type="ECO:0000259" key="8">
    <source>
        <dbReference type="Pfam" id="PF20772"/>
    </source>
</evidence>
<dbReference type="NCBIfam" id="TIGR01033">
    <property type="entry name" value="YebC/PmpR family DNA-binding transcriptional regulator"/>
    <property type="match status" value="1"/>
</dbReference>